<dbReference type="STRING" id="192904.SAMN04488514_10217"/>
<evidence type="ECO:0000313" key="2">
    <source>
        <dbReference type="Proteomes" id="UP000199440"/>
    </source>
</evidence>
<dbReference type="Proteomes" id="UP000199440">
    <property type="component" value="Unassembled WGS sequence"/>
</dbReference>
<organism evidence="1 2">
    <name type="scientific">Kriegella aquimaris</name>
    <dbReference type="NCBI Taxonomy" id="192904"/>
    <lineage>
        <taxon>Bacteria</taxon>
        <taxon>Pseudomonadati</taxon>
        <taxon>Bacteroidota</taxon>
        <taxon>Flavobacteriia</taxon>
        <taxon>Flavobacteriales</taxon>
        <taxon>Flavobacteriaceae</taxon>
        <taxon>Kriegella</taxon>
    </lineage>
</organism>
<protein>
    <submittedName>
        <fullName evidence="1">Uncharacterized protein</fullName>
    </submittedName>
</protein>
<dbReference type="AlphaFoldDB" id="A0A1G9LDQ6"/>
<gene>
    <name evidence="1" type="ORF">SAMN04488514_10217</name>
</gene>
<dbReference type="EMBL" id="FNGV01000002">
    <property type="protein sequence ID" value="SDL59903.1"/>
    <property type="molecule type" value="Genomic_DNA"/>
</dbReference>
<reference evidence="1 2" key="1">
    <citation type="submission" date="2016-10" db="EMBL/GenBank/DDBJ databases">
        <authorList>
            <person name="de Groot N.N."/>
        </authorList>
    </citation>
    <scope>NUCLEOTIDE SEQUENCE [LARGE SCALE GENOMIC DNA]</scope>
    <source>
        <strain evidence="1 2">DSM 19886</strain>
    </source>
</reference>
<accession>A0A1G9LDQ6</accession>
<evidence type="ECO:0000313" key="1">
    <source>
        <dbReference type="EMBL" id="SDL59903.1"/>
    </source>
</evidence>
<name>A0A1G9LDQ6_9FLAO</name>
<proteinExistence type="predicted"/>
<sequence length="100" mass="11896">MSNFRLVKREINSMSVIIRNRTIRPSTRDANSPYRIKVENAKLSDEIIIFIDHESMDFRAIYRCKGDLFQESDSIYFKVESLNGKNLIKWRNEITPELIR</sequence>
<keyword evidence="2" id="KW-1185">Reference proteome</keyword>